<dbReference type="EMBL" id="CAAALY010001100">
    <property type="protein sequence ID" value="VEL07144.1"/>
    <property type="molecule type" value="Genomic_DNA"/>
</dbReference>
<protein>
    <recommendedName>
        <fullName evidence="4">START domain-containing protein</fullName>
    </recommendedName>
</protein>
<dbReference type="Proteomes" id="UP000784294">
    <property type="component" value="Unassembled WGS sequence"/>
</dbReference>
<gene>
    <name evidence="2" type="ORF">PXEA_LOCUS584</name>
</gene>
<evidence type="ECO:0000256" key="1">
    <source>
        <dbReference type="SAM" id="MobiDB-lite"/>
    </source>
</evidence>
<comment type="caution">
    <text evidence="2">The sequence shown here is derived from an EMBL/GenBank/DDBJ whole genome shotgun (WGS) entry which is preliminary data.</text>
</comment>
<evidence type="ECO:0000313" key="2">
    <source>
        <dbReference type="EMBL" id="VEL07144.1"/>
    </source>
</evidence>
<dbReference type="OrthoDB" id="5403181at2759"/>
<evidence type="ECO:0008006" key="4">
    <source>
        <dbReference type="Google" id="ProtNLM"/>
    </source>
</evidence>
<keyword evidence="3" id="KW-1185">Reference proteome</keyword>
<organism evidence="2 3">
    <name type="scientific">Protopolystoma xenopodis</name>
    <dbReference type="NCBI Taxonomy" id="117903"/>
    <lineage>
        <taxon>Eukaryota</taxon>
        <taxon>Metazoa</taxon>
        <taxon>Spiralia</taxon>
        <taxon>Lophotrochozoa</taxon>
        <taxon>Platyhelminthes</taxon>
        <taxon>Monogenea</taxon>
        <taxon>Polyopisthocotylea</taxon>
        <taxon>Polystomatidea</taxon>
        <taxon>Polystomatidae</taxon>
        <taxon>Protopolystoma</taxon>
    </lineage>
</organism>
<accession>A0A448WAP9</accession>
<proteinExistence type="predicted"/>
<reference evidence="2" key="1">
    <citation type="submission" date="2018-11" db="EMBL/GenBank/DDBJ databases">
        <authorList>
            <consortium name="Pathogen Informatics"/>
        </authorList>
    </citation>
    <scope>NUCLEOTIDE SEQUENCE</scope>
</reference>
<dbReference type="AlphaFoldDB" id="A0A448WAP9"/>
<feature type="region of interest" description="Disordered" evidence="1">
    <location>
        <begin position="73"/>
        <end position="98"/>
    </location>
</feature>
<evidence type="ECO:0000313" key="3">
    <source>
        <dbReference type="Proteomes" id="UP000784294"/>
    </source>
</evidence>
<sequence length="148" mass="16544">MIIKIPNISVLYRRKIPVWAVNKATKHIAPRVISCLVKAARTYPAWKARHSPHLKPWRNPDQLTVPRINWADVSPVPSDLFSSSNGEATEEDEGEEDVMAADEEALARLERDVDQLIVDSGIYTEDIVDSVEPIMLETGFNGLAKPVT</sequence>
<feature type="compositionally biased region" description="Acidic residues" evidence="1">
    <location>
        <begin position="88"/>
        <end position="98"/>
    </location>
</feature>
<name>A0A448WAP9_9PLAT</name>